<comment type="caution">
    <text evidence="4">The sequence shown here is derived from an EMBL/GenBank/DDBJ whole genome shotgun (WGS) entry which is preliminary data.</text>
</comment>
<reference evidence="4 5" key="2">
    <citation type="journal article" date="2019" name="G3 (Bethesda)">
        <title>Hybrid Assembly of the Genome of the Entomopathogenic Nematode Steinernema carpocapsae Identifies the X-Chromosome.</title>
        <authorList>
            <person name="Serra L."/>
            <person name="Macchietto M."/>
            <person name="Macias-Munoz A."/>
            <person name="McGill C.J."/>
            <person name="Rodriguez I.M."/>
            <person name="Rodriguez B."/>
            <person name="Murad R."/>
            <person name="Mortazavi A."/>
        </authorList>
    </citation>
    <scope>NUCLEOTIDE SEQUENCE [LARGE SCALE GENOMIC DNA]</scope>
    <source>
        <strain evidence="4 5">ALL</strain>
    </source>
</reference>
<dbReference type="AlphaFoldDB" id="A0A4U5LWS9"/>
<dbReference type="InterPro" id="IPR003886">
    <property type="entry name" value="NIDO_dom"/>
</dbReference>
<sequence>MLLVRLLLFGVLVGAAFCHTRLFKYGENNGDEVIEHSQASSALHLQVPVRFYEQTFNDLYISPLGAISFDESLDESYDEALENVGISAIAPLFARSNGGKIFYRSTSGDGDLLADMSHRIGKHFHDFQPSHAVLVTWEGMTKEGSEKKNTFQLGIATDGELSYVFMLYPSLEWAESNEQFAQAGFFHSDGRHQLMINSGTANFVQMSRTSNINSDGVFLFRISGEVPEDPRNENDDDDDYNYTDYDYESSDNKHPPSVVSSAAVDSTVDSNNQDNRVVPEEPREVVEQPQVAEQEIPEGQKDERITQAGTCAQAEEPCNQNADASTTTPDSVASAVLSTTVMERSAWPRMCPKGSPASSPASSTATR</sequence>
<name>A0A4U5LWS9_STECR</name>
<proteinExistence type="predicted"/>
<accession>A0A4U5LWS9</accession>
<dbReference type="OrthoDB" id="9990982at2759"/>
<protein>
    <recommendedName>
        <fullName evidence="3">NIDO domain-containing protein</fullName>
    </recommendedName>
</protein>
<feature type="compositionally biased region" description="Low complexity" evidence="1">
    <location>
        <begin position="257"/>
        <end position="270"/>
    </location>
</feature>
<reference evidence="4 5" key="1">
    <citation type="journal article" date="2015" name="Genome Biol.">
        <title>Comparative genomics of Steinernema reveals deeply conserved gene regulatory networks.</title>
        <authorList>
            <person name="Dillman A.R."/>
            <person name="Macchietto M."/>
            <person name="Porter C.F."/>
            <person name="Rogers A."/>
            <person name="Williams B."/>
            <person name="Antoshechkin I."/>
            <person name="Lee M.M."/>
            <person name="Goodwin Z."/>
            <person name="Lu X."/>
            <person name="Lewis E.E."/>
            <person name="Goodrich-Blair H."/>
            <person name="Stock S.P."/>
            <person name="Adams B.J."/>
            <person name="Sternberg P.W."/>
            <person name="Mortazavi A."/>
        </authorList>
    </citation>
    <scope>NUCLEOTIDE SEQUENCE [LARGE SCALE GENOMIC DNA]</scope>
    <source>
        <strain evidence="4 5">ALL</strain>
    </source>
</reference>
<dbReference type="PROSITE" id="PS51220">
    <property type="entry name" value="NIDO"/>
    <property type="match status" value="1"/>
</dbReference>
<evidence type="ECO:0000313" key="4">
    <source>
        <dbReference type="EMBL" id="TKR60668.1"/>
    </source>
</evidence>
<feature type="compositionally biased region" description="Acidic residues" evidence="1">
    <location>
        <begin position="234"/>
        <end position="249"/>
    </location>
</feature>
<gene>
    <name evidence="4" type="ORF">L596_027880</name>
</gene>
<dbReference type="EMBL" id="AZBU02000011">
    <property type="protein sequence ID" value="TKR60668.1"/>
    <property type="molecule type" value="Genomic_DNA"/>
</dbReference>
<evidence type="ECO:0000259" key="3">
    <source>
        <dbReference type="PROSITE" id="PS51220"/>
    </source>
</evidence>
<dbReference type="Proteomes" id="UP000298663">
    <property type="component" value="Unassembled WGS sequence"/>
</dbReference>
<evidence type="ECO:0000256" key="1">
    <source>
        <dbReference type="SAM" id="MobiDB-lite"/>
    </source>
</evidence>
<dbReference type="Pfam" id="PF06119">
    <property type="entry name" value="NIDO"/>
    <property type="match status" value="1"/>
</dbReference>
<evidence type="ECO:0000313" key="5">
    <source>
        <dbReference type="Proteomes" id="UP000298663"/>
    </source>
</evidence>
<feature type="chain" id="PRO_5020960908" description="NIDO domain-containing protein" evidence="2">
    <location>
        <begin position="19"/>
        <end position="367"/>
    </location>
</feature>
<dbReference type="SMART" id="SM00539">
    <property type="entry name" value="NIDO"/>
    <property type="match status" value="1"/>
</dbReference>
<dbReference type="GO" id="GO:0007160">
    <property type="term" value="P:cell-matrix adhesion"/>
    <property type="evidence" value="ECO:0007669"/>
    <property type="project" value="InterPro"/>
</dbReference>
<keyword evidence="2" id="KW-0732">Signal</keyword>
<organism evidence="4 5">
    <name type="scientific">Steinernema carpocapsae</name>
    <name type="common">Entomopathogenic nematode</name>
    <dbReference type="NCBI Taxonomy" id="34508"/>
    <lineage>
        <taxon>Eukaryota</taxon>
        <taxon>Metazoa</taxon>
        <taxon>Ecdysozoa</taxon>
        <taxon>Nematoda</taxon>
        <taxon>Chromadorea</taxon>
        <taxon>Rhabditida</taxon>
        <taxon>Tylenchina</taxon>
        <taxon>Panagrolaimomorpha</taxon>
        <taxon>Strongyloidoidea</taxon>
        <taxon>Steinernematidae</taxon>
        <taxon>Steinernema</taxon>
    </lineage>
</organism>
<feature type="compositionally biased region" description="Polar residues" evidence="1">
    <location>
        <begin position="318"/>
        <end position="342"/>
    </location>
</feature>
<feature type="signal peptide" evidence="2">
    <location>
        <begin position="1"/>
        <end position="18"/>
    </location>
</feature>
<feature type="domain" description="NIDO" evidence="3">
    <location>
        <begin position="87"/>
        <end position="225"/>
    </location>
</feature>
<dbReference type="PANTHER" id="PTHR13802">
    <property type="entry name" value="MUCIN 4-RELATED"/>
    <property type="match status" value="1"/>
</dbReference>
<dbReference type="PANTHER" id="PTHR13802:SF65">
    <property type="entry name" value="NIDOGEN"/>
    <property type="match status" value="1"/>
</dbReference>
<dbReference type="InterPro" id="IPR051495">
    <property type="entry name" value="Epithelial_Barrier/Signaling"/>
</dbReference>
<feature type="compositionally biased region" description="Low complexity" evidence="1">
    <location>
        <begin position="355"/>
        <end position="367"/>
    </location>
</feature>
<evidence type="ECO:0000256" key="2">
    <source>
        <dbReference type="SAM" id="SignalP"/>
    </source>
</evidence>
<feature type="compositionally biased region" description="Basic and acidic residues" evidence="1">
    <location>
        <begin position="277"/>
        <end position="286"/>
    </location>
</feature>
<keyword evidence="5" id="KW-1185">Reference proteome</keyword>
<feature type="region of interest" description="Disordered" evidence="1">
    <location>
        <begin position="224"/>
        <end position="367"/>
    </location>
</feature>